<dbReference type="Proteomes" id="UP000663874">
    <property type="component" value="Unassembled WGS sequence"/>
</dbReference>
<accession>A0A820EZV3</accession>
<name>A0A820EZV3_9BILA</name>
<sequence length="270" mass="31993">APDSISGWSNNKLSKTNVGNLYHLFDLKKSEKQFTNEILDQRKTISKSIQYFHQQISRKQYLDSRLACEYGLISIYARNTILNILKLWSNNDGNLFPVKKLGDHLFIVKLLQLLHYHYTYRSMYIDENIDRITVLIHSILQFEVKELIKHISINKEITIKILQNKAPLLYELQKDIIIQLVRFILKPSSFLYELNNLDEEIMIKQPNFNFIFKILNIFVKLATDKSMKQDEIDSFLPSLFRVSFINLMFNLFLLLPTYESKTFILRLFVT</sequence>
<gene>
    <name evidence="1" type="ORF">FNK824_LOCUS38803</name>
</gene>
<comment type="caution">
    <text evidence="1">The sequence shown here is derived from an EMBL/GenBank/DDBJ whole genome shotgun (WGS) entry which is preliminary data.</text>
</comment>
<feature type="non-terminal residue" evidence="1">
    <location>
        <position position="1"/>
    </location>
</feature>
<evidence type="ECO:0000313" key="2">
    <source>
        <dbReference type="Proteomes" id="UP000663874"/>
    </source>
</evidence>
<proteinExistence type="predicted"/>
<protein>
    <submittedName>
        <fullName evidence="1">Uncharacterized protein</fullName>
    </submittedName>
</protein>
<dbReference type="EMBL" id="CAJOBE010023142">
    <property type="protein sequence ID" value="CAF4255126.1"/>
    <property type="molecule type" value="Genomic_DNA"/>
</dbReference>
<organism evidence="1 2">
    <name type="scientific">Rotaria sordida</name>
    <dbReference type="NCBI Taxonomy" id="392033"/>
    <lineage>
        <taxon>Eukaryota</taxon>
        <taxon>Metazoa</taxon>
        <taxon>Spiralia</taxon>
        <taxon>Gnathifera</taxon>
        <taxon>Rotifera</taxon>
        <taxon>Eurotatoria</taxon>
        <taxon>Bdelloidea</taxon>
        <taxon>Philodinida</taxon>
        <taxon>Philodinidae</taxon>
        <taxon>Rotaria</taxon>
    </lineage>
</organism>
<evidence type="ECO:0000313" key="1">
    <source>
        <dbReference type="EMBL" id="CAF4255126.1"/>
    </source>
</evidence>
<dbReference type="AlphaFoldDB" id="A0A820EZV3"/>
<reference evidence="1" key="1">
    <citation type="submission" date="2021-02" db="EMBL/GenBank/DDBJ databases">
        <authorList>
            <person name="Nowell W R."/>
        </authorList>
    </citation>
    <scope>NUCLEOTIDE SEQUENCE</scope>
</reference>